<comment type="subcellular location">
    <subcellularLocation>
        <location evidence="1 4">Nucleus</location>
    </subcellularLocation>
</comment>
<organism evidence="7 8">
    <name type="scientific">Cyclostephanos tholiformis</name>
    <dbReference type="NCBI Taxonomy" id="382380"/>
    <lineage>
        <taxon>Eukaryota</taxon>
        <taxon>Sar</taxon>
        <taxon>Stramenopiles</taxon>
        <taxon>Ochrophyta</taxon>
        <taxon>Bacillariophyta</taxon>
        <taxon>Coscinodiscophyceae</taxon>
        <taxon>Thalassiosirophycidae</taxon>
        <taxon>Stephanodiscales</taxon>
        <taxon>Stephanodiscaceae</taxon>
        <taxon>Cyclostephanos</taxon>
    </lineage>
</organism>
<dbReference type="Pfam" id="PF10996">
    <property type="entry name" value="Beta-Casp"/>
    <property type="match status" value="1"/>
</dbReference>
<dbReference type="InterPro" id="IPR022712">
    <property type="entry name" value="Beta_Casp"/>
</dbReference>
<dbReference type="InterPro" id="IPR036866">
    <property type="entry name" value="RibonucZ/Hydroxyglut_hydro"/>
</dbReference>
<keyword evidence="2 4" id="KW-0507">mRNA processing</keyword>
<dbReference type="AlphaFoldDB" id="A0ABD3RUX5"/>
<keyword evidence="4" id="KW-0694">RNA-binding</keyword>
<name>A0ABD3RUX5_9STRA</name>
<dbReference type="InterPro" id="IPR025069">
    <property type="entry name" value="Cpsf2_C"/>
</dbReference>
<evidence type="ECO:0000313" key="8">
    <source>
        <dbReference type="Proteomes" id="UP001530377"/>
    </source>
</evidence>
<reference evidence="7 8" key="1">
    <citation type="submission" date="2024-10" db="EMBL/GenBank/DDBJ databases">
        <title>Updated reference genomes for cyclostephanoid diatoms.</title>
        <authorList>
            <person name="Roberts W.R."/>
            <person name="Alverson A.J."/>
        </authorList>
    </citation>
    <scope>NUCLEOTIDE SEQUENCE [LARGE SCALE GENOMIC DNA]</scope>
    <source>
        <strain evidence="7 8">AJA228-03</strain>
    </source>
</reference>
<evidence type="ECO:0000313" key="7">
    <source>
        <dbReference type="EMBL" id="KAL3815460.1"/>
    </source>
</evidence>
<evidence type="ECO:0000256" key="4">
    <source>
        <dbReference type="RuleBase" id="RU365006"/>
    </source>
</evidence>
<dbReference type="GO" id="GO:0003723">
    <property type="term" value="F:RNA binding"/>
    <property type="evidence" value="ECO:0007669"/>
    <property type="project" value="UniProtKB-KW"/>
</dbReference>
<dbReference type="InterPro" id="IPR001279">
    <property type="entry name" value="Metallo-B-lactamas"/>
</dbReference>
<dbReference type="EMBL" id="JALLPB020000198">
    <property type="protein sequence ID" value="KAL3815460.1"/>
    <property type="molecule type" value="Genomic_DNA"/>
</dbReference>
<sequence>MPSSRSCSRAGAGEAIENDAGLVGGGSDDDEVDVRIPSGGGLPRDVDAVLICDSTLSSLGGLPVFYGERGRKRRGGGEGRKEKDNPPFLATYPTLKMGQMTMYDHHASLSLDGRDPGYTLDDVDAVFDTEGFTTLKYSQTIYLPLEKTDDDDDNVDDGKIERSTAVTRTGRGKKSGALLAITPQLSGHVVGGCYWTLRRLSDDATIVLAPTYHHAKERHLAGSTLHKFGINADVLVTAPGGPRGLLGRLYAPPPPPHDGGGAGGERNDDPYAGIIKVGGRGNKPILSPPVGNRSESELIEFVMAALRREGNVLLPVDASGRVIELLLILDRHWDRNRLSDAYNLCWVGPMCTNVIEYARSQLEWMAAPLGAQFDSQRGHPLALKCVCMYTSVSEMESSIGDAESANPTCVLASGATMDSGPARDLLLRWGGNPDNLVLLTDSTRCVPRGDVMSRSRRRPLALGGGGGTVAERDKSILMRTSSKEFSGGGVVVEPDDAVVDDEVGNDDEHAAKFVGPALPLDSVSPYTTSSQLLYQWCAAKALNEEMPDEVVVDAYVPHRAPLKGKELMAFLAEEERELRSRKAEMEERAMMREIELARGRLRLGIGDGDEGTVASVGGVAGAGDGVIASSSGQMATTSTTTNAAAAGGDASSSSRPKKKSRFDQALFIKFSKPVHMMFDIREEAVGIGQPDSVAKFGITESVGNGRSGVYEDDYGIAVKADIFIDIVTGVDPSKFAKSSGRIGEEVLRRGLGFGPDGTKAPVDSAGASAELVSDDGDRGDEAINEKMLEVADLSNGKGIIKGRNGRPAIKVSVIPRRLEVLAEVVYTPMEGRVDARAARQSVRALQPRHLVIIGGPRSNSLLLADALRATTITPASIQSKGYREKGTSSAHVTKNGETVKLSVGHAAYKVRLVDTPYLTKEEKIDVAEKEIETVQPYEAKIGDCTVSLVDFVATGKKWAVDGSIVLAPRRHQDTLNQPSLMLSTKEVLLTDLRAEVTALGMKAEYGALSGYSQLVVNGKIIIRKDNATGKLHVEGPLCSDFYSVRSVVCGQYVTI</sequence>
<dbReference type="PANTHER" id="PTHR45922">
    <property type="entry name" value="CLEAVAGE AND POLYADENYLATION SPECIFICITY FACTOR SUBUNIT 2"/>
    <property type="match status" value="1"/>
</dbReference>
<dbReference type="SUPFAM" id="SSF56281">
    <property type="entry name" value="Metallo-hydrolase/oxidoreductase"/>
    <property type="match status" value="1"/>
</dbReference>
<evidence type="ECO:0000256" key="2">
    <source>
        <dbReference type="ARBA" id="ARBA00022664"/>
    </source>
</evidence>
<dbReference type="PANTHER" id="PTHR45922:SF1">
    <property type="entry name" value="CLEAVAGE AND POLYADENYLATION SPECIFICITY FACTOR SUBUNIT 2"/>
    <property type="match status" value="1"/>
</dbReference>
<feature type="domain" description="Beta-Casp" evidence="6">
    <location>
        <begin position="322"/>
        <end position="452"/>
    </location>
</feature>
<feature type="region of interest" description="Disordered" evidence="5">
    <location>
        <begin position="67"/>
        <end position="88"/>
    </location>
</feature>
<dbReference type="Gene3D" id="3.60.15.10">
    <property type="entry name" value="Ribonuclease Z/Hydroxyacylglutathione hydrolase-like"/>
    <property type="match status" value="1"/>
</dbReference>
<dbReference type="InterPro" id="IPR027075">
    <property type="entry name" value="CPSF2"/>
</dbReference>
<keyword evidence="8" id="KW-1185">Reference proteome</keyword>
<evidence type="ECO:0000256" key="5">
    <source>
        <dbReference type="SAM" id="MobiDB-lite"/>
    </source>
</evidence>
<dbReference type="GO" id="GO:0006397">
    <property type="term" value="P:mRNA processing"/>
    <property type="evidence" value="ECO:0007669"/>
    <property type="project" value="UniProtKB-KW"/>
</dbReference>
<feature type="compositionally biased region" description="Basic and acidic residues" evidence="5">
    <location>
        <begin position="75"/>
        <end position="85"/>
    </location>
</feature>
<dbReference type="GO" id="GO:0005634">
    <property type="term" value="C:nucleus"/>
    <property type="evidence" value="ECO:0007669"/>
    <property type="project" value="UniProtKB-SubCell"/>
</dbReference>
<feature type="region of interest" description="Disordered" evidence="5">
    <location>
        <begin position="153"/>
        <end position="173"/>
    </location>
</feature>
<evidence type="ECO:0000256" key="1">
    <source>
        <dbReference type="ARBA" id="ARBA00004123"/>
    </source>
</evidence>
<protein>
    <recommendedName>
        <fullName evidence="4">Cleavage and polyadenylation specificity factor subunit 2</fullName>
    </recommendedName>
    <alternativeName>
        <fullName evidence="4">Cleavage and polyadenylation specificity factor 100 kDa subunit</fullName>
    </alternativeName>
</protein>
<feature type="region of interest" description="Disordered" evidence="5">
    <location>
        <begin position="1"/>
        <end position="31"/>
    </location>
</feature>
<gene>
    <name evidence="7" type="ORF">ACHAXA_008510</name>
</gene>
<accession>A0ABD3RUX5</accession>
<proteinExistence type="inferred from homology"/>
<evidence type="ECO:0000256" key="3">
    <source>
        <dbReference type="ARBA" id="ARBA00023242"/>
    </source>
</evidence>
<dbReference type="Proteomes" id="UP001530377">
    <property type="component" value="Unassembled WGS sequence"/>
</dbReference>
<keyword evidence="3 4" id="KW-0539">Nucleus</keyword>
<dbReference type="SMART" id="SM01027">
    <property type="entry name" value="Beta-Casp"/>
    <property type="match status" value="1"/>
</dbReference>
<comment type="caution">
    <text evidence="7">The sequence shown here is derived from an EMBL/GenBank/DDBJ whole genome shotgun (WGS) entry which is preliminary data.</text>
</comment>
<dbReference type="Pfam" id="PF13299">
    <property type="entry name" value="CPSF100_C"/>
    <property type="match status" value="1"/>
</dbReference>
<dbReference type="Gene3D" id="3.40.50.10890">
    <property type="match status" value="1"/>
</dbReference>
<dbReference type="Pfam" id="PF16661">
    <property type="entry name" value="Lactamase_B_6"/>
    <property type="match status" value="2"/>
</dbReference>
<comment type="similarity">
    <text evidence="4">Belongs to the metallo-beta-lactamase superfamily. RNA-metabolizing metallo-beta-lactamase-like family. CPSF2/YSH1 subfamily.</text>
</comment>
<evidence type="ECO:0000259" key="6">
    <source>
        <dbReference type="SMART" id="SM01027"/>
    </source>
</evidence>